<organism evidence="4 5">
    <name type="scientific">Cladorrhinum samala</name>
    <dbReference type="NCBI Taxonomy" id="585594"/>
    <lineage>
        <taxon>Eukaryota</taxon>
        <taxon>Fungi</taxon>
        <taxon>Dikarya</taxon>
        <taxon>Ascomycota</taxon>
        <taxon>Pezizomycotina</taxon>
        <taxon>Sordariomycetes</taxon>
        <taxon>Sordariomycetidae</taxon>
        <taxon>Sordariales</taxon>
        <taxon>Podosporaceae</taxon>
        <taxon>Cladorrhinum</taxon>
    </lineage>
</organism>
<name>A0AAV9HLC8_9PEZI</name>
<evidence type="ECO:0000256" key="1">
    <source>
        <dbReference type="ARBA" id="ARBA00022737"/>
    </source>
</evidence>
<dbReference type="PANTHER" id="PTHR10039">
    <property type="entry name" value="AMELOGENIN"/>
    <property type="match status" value="1"/>
</dbReference>
<evidence type="ECO:0000259" key="3">
    <source>
        <dbReference type="Pfam" id="PF24883"/>
    </source>
</evidence>
<feature type="compositionally biased region" description="Basic and acidic residues" evidence="2">
    <location>
        <begin position="1109"/>
        <end position="1128"/>
    </location>
</feature>
<sequence>MLRPIFDTGISIVYEPEEPSTAVVDIVIVHGLQGHPYKTWAFSGARPQSRVSDSNPSPSEPQTDKGKGVKTRLRQILPLGRRKPTDCPDAQSSSHSHNAPPQGTIFWPAEFLPKDCPNSRILVYGYDSKVTKYMAGPTNKNTILSYSKDLLYALERETTAGRPLIFVAHSLGGIVVKEMLSRSSASPTDSPGLRSIVESTAAVIFLGTPHRGSPDLAAMGELMRSMISALRVETTSAILDALGLRTTDLERAQETFSQLWHQYKFQVKTFQEGLGLTGINLGVLGNKVVPDYSSLIGDHRERAETLQANHMDMCRFGGASDPNYRKVAGELRSIYLSINQSAKPNLADEKDIDHSAPKPTKHSRAQFSEDEEAFLRTLWFPNANTRFRELERPADNTGGWLFDHPDYQKWAVGEDIDTHKGLLLLRGQPGAGKSTLMAEAVRRSGYYEQAYSGAEHLTAAFFFNARGGELEHSVSGQFRSLLYQLLPHYRQDLHQLTRMWKEGLLGCRENGWAEAELRSMFTSLVNVAGRKRIFVFIDALDECDDEIEAWQLALFWRQVTNSANKLMIQLNVCLSSRHFPYISLTSCLEISVDDHNQHDIQTYVDQRISLAARDEIQWESLKTAILAQSSGVFLWAVLVVDDVLRSWDAGEDVAHLYRIISEVPRTIKDLYAKILGQITSEERLPMVRLFQWATLATKPLRLHEWHHIMAFILDPKLTSLSAWRKSPNFTSDDGQLEKKIRNISKGLVEVRKPLAKDSHERPLDVERLSISAGAGSLDFEHGETRVVQVIHESVREFFLEGLGFSWLVVTPLAVTSRGQGHLSIMGTCLDYINIKELDALVDARSRMETTMKKIPKLASGEPSTSDSEHVPISAQCKPSPLPGDAKLSDDKILSGSQKGTPYSVAEKSREPQSQFDATSAKVDIISWLLATDMTGDCSDGHAIWIPASAPKATDSLPSLAAAQSQQLEDYPALLSYTLANFFTHALLAQKGHADPTSIIDRLYAGGWNRWRLLKEDVPATCTLLAYVQQKYGHLDARKWGRYDVEAPVDLFSDNRTANGLSRRGSVASFSSAGSHQDSPSRNEFQAVDESDSCRRVPVAKQYSAKRRRGESPSREAPAKRPARQDEQKTNASMPGMEFDETHS</sequence>
<dbReference type="PANTHER" id="PTHR10039:SF5">
    <property type="entry name" value="NACHT DOMAIN-CONTAINING PROTEIN"/>
    <property type="match status" value="1"/>
</dbReference>
<feature type="compositionally biased region" description="Basic and acidic residues" evidence="2">
    <location>
        <begin position="347"/>
        <end position="356"/>
    </location>
</feature>
<evidence type="ECO:0000256" key="2">
    <source>
        <dbReference type="SAM" id="MobiDB-lite"/>
    </source>
</evidence>
<feature type="region of interest" description="Disordered" evidence="2">
    <location>
        <begin position="1065"/>
        <end position="1143"/>
    </location>
</feature>
<dbReference type="SUPFAM" id="SSF53474">
    <property type="entry name" value="alpha/beta-Hydrolases"/>
    <property type="match status" value="1"/>
</dbReference>
<feature type="region of interest" description="Disordered" evidence="2">
    <location>
        <begin position="44"/>
        <end position="101"/>
    </location>
</feature>
<evidence type="ECO:0000313" key="4">
    <source>
        <dbReference type="EMBL" id="KAK4460162.1"/>
    </source>
</evidence>
<dbReference type="Pfam" id="PF24883">
    <property type="entry name" value="NPHP3_N"/>
    <property type="match status" value="1"/>
</dbReference>
<dbReference type="InterPro" id="IPR027417">
    <property type="entry name" value="P-loop_NTPase"/>
</dbReference>
<dbReference type="AlphaFoldDB" id="A0AAV9HLC8"/>
<dbReference type="InterPro" id="IPR029058">
    <property type="entry name" value="AB_hydrolase_fold"/>
</dbReference>
<accession>A0AAV9HLC8</accession>
<feature type="compositionally biased region" description="Polar residues" evidence="2">
    <location>
        <begin position="49"/>
        <end position="61"/>
    </location>
</feature>
<protein>
    <recommendedName>
        <fullName evidence="3">Nephrocystin 3-like N-terminal domain-containing protein</fullName>
    </recommendedName>
</protein>
<proteinExistence type="predicted"/>
<feature type="compositionally biased region" description="Polar residues" evidence="2">
    <location>
        <begin position="1067"/>
        <end position="1083"/>
    </location>
</feature>
<feature type="region of interest" description="Disordered" evidence="2">
    <location>
        <begin position="852"/>
        <end position="915"/>
    </location>
</feature>
<dbReference type="Gene3D" id="3.40.50.300">
    <property type="entry name" value="P-loop containing nucleotide triphosphate hydrolases"/>
    <property type="match status" value="1"/>
</dbReference>
<keyword evidence="1" id="KW-0677">Repeat</keyword>
<dbReference type="Proteomes" id="UP001321749">
    <property type="component" value="Unassembled WGS sequence"/>
</dbReference>
<dbReference type="InterPro" id="IPR056884">
    <property type="entry name" value="NPHP3-like_N"/>
</dbReference>
<gene>
    <name evidence="4" type="ORF">QBC42DRAFT_230113</name>
</gene>
<comment type="caution">
    <text evidence="4">The sequence shown here is derived from an EMBL/GenBank/DDBJ whole genome shotgun (WGS) entry which is preliminary data.</text>
</comment>
<evidence type="ECO:0000313" key="5">
    <source>
        <dbReference type="Proteomes" id="UP001321749"/>
    </source>
</evidence>
<feature type="compositionally biased region" description="Polar residues" evidence="2">
    <location>
        <begin position="90"/>
        <end position="101"/>
    </location>
</feature>
<reference evidence="4" key="1">
    <citation type="journal article" date="2023" name="Mol. Phylogenet. Evol.">
        <title>Genome-scale phylogeny and comparative genomics of the fungal order Sordariales.</title>
        <authorList>
            <person name="Hensen N."/>
            <person name="Bonometti L."/>
            <person name="Westerberg I."/>
            <person name="Brannstrom I.O."/>
            <person name="Guillou S."/>
            <person name="Cros-Aarteil S."/>
            <person name="Calhoun S."/>
            <person name="Haridas S."/>
            <person name="Kuo A."/>
            <person name="Mondo S."/>
            <person name="Pangilinan J."/>
            <person name="Riley R."/>
            <person name="LaButti K."/>
            <person name="Andreopoulos B."/>
            <person name="Lipzen A."/>
            <person name="Chen C."/>
            <person name="Yan M."/>
            <person name="Daum C."/>
            <person name="Ng V."/>
            <person name="Clum A."/>
            <person name="Steindorff A."/>
            <person name="Ohm R.A."/>
            <person name="Martin F."/>
            <person name="Silar P."/>
            <person name="Natvig D.O."/>
            <person name="Lalanne C."/>
            <person name="Gautier V."/>
            <person name="Ament-Velasquez S.L."/>
            <person name="Kruys A."/>
            <person name="Hutchinson M.I."/>
            <person name="Powell A.J."/>
            <person name="Barry K."/>
            <person name="Miller A.N."/>
            <person name="Grigoriev I.V."/>
            <person name="Debuchy R."/>
            <person name="Gladieux P."/>
            <person name="Hiltunen Thoren M."/>
            <person name="Johannesson H."/>
        </authorList>
    </citation>
    <scope>NUCLEOTIDE SEQUENCE</scope>
    <source>
        <strain evidence="4">PSN324</strain>
    </source>
</reference>
<keyword evidence="5" id="KW-1185">Reference proteome</keyword>
<dbReference type="SUPFAM" id="SSF52540">
    <property type="entry name" value="P-loop containing nucleoside triphosphate hydrolases"/>
    <property type="match status" value="1"/>
</dbReference>
<feature type="region of interest" description="Disordered" evidence="2">
    <location>
        <begin position="347"/>
        <end position="367"/>
    </location>
</feature>
<dbReference type="EMBL" id="MU865018">
    <property type="protein sequence ID" value="KAK4460162.1"/>
    <property type="molecule type" value="Genomic_DNA"/>
</dbReference>
<feature type="domain" description="Nephrocystin 3-like N-terminal" evidence="3">
    <location>
        <begin position="396"/>
        <end position="577"/>
    </location>
</feature>
<reference evidence="4" key="2">
    <citation type="submission" date="2023-06" db="EMBL/GenBank/DDBJ databases">
        <authorList>
            <consortium name="Lawrence Berkeley National Laboratory"/>
            <person name="Mondo S.J."/>
            <person name="Hensen N."/>
            <person name="Bonometti L."/>
            <person name="Westerberg I."/>
            <person name="Brannstrom I.O."/>
            <person name="Guillou S."/>
            <person name="Cros-Aarteil S."/>
            <person name="Calhoun S."/>
            <person name="Haridas S."/>
            <person name="Kuo A."/>
            <person name="Pangilinan J."/>
            <person name="Riley R."/>
            <person name="Labutti K."/>
            <person name="Andreopoulos B."/>
            <person name="Lipzen A."/>
            <person name="Chen C."/>
            <person name="Yanf M."/>
            <person name="Daum C."/>
            <person name="Ng V."/>
            <person name="Clum A."/>
            <person name="Steindorff A."/>
            <person name="Ohm R."/>
            <person name="Martin F."/>
            <person name="Silar P."/>
            <person name="Natvig D."/>
            <person name="Lalanne C."/>
            <person name="Gautier V."/>
            <person name="Ament-Velasquez S.L."/>
            <person name="Kruys A."/>
            <person name="Hutchinson M.I."/>
            <person name="Powell A.J."/>
            <person name="Barry K."/>
            <person name="Miller A.N."/>
            <person name="Grigoriev I.V."/>
            <person name="Debuchy R."/>
            <person name="Gladieux P."/>
            <person name="Thoren M.H."/>
            <person name="Johannesson H."/>
        </authorList>
    </citation>
    <scope>NUCLEOTIDE SEQUENCE</scope>
    <source>
        <strain evidence="4">PSN324</strain>
    </source>
</reference>
<dbReference type="Gene3D" id="3.40.50.1820">
    <property type="entry name" value="alpha/beta hydrolase"/>
    <property type="match status" value="1"/>
</dbReference>